<keyword evidence="3" id="KW-1185">Reference proteome</keyword>
<evidence type="ECO:0000256" key="1">
    <source>
        <dbReference type="SAM" id="Phobius"/>
    </source>
</evidence>
<organism evidence="2 3">
    <name type="scientific">Dyadobacter luteus</name>
    <dbReference type="NCBI Taxonomy" id="2259619"/>
    <lineage>
        <taxon>Bacteria</taxon>
        <taxon>Pseudomonadati</taxon>
        <taxon>Bacteroidota</taxon>
        <taxon>Cytophagia</taxon>
        <taxon>Cytophagales</taxon>
        <taxon>Spirosomataceae</taxon>
        <taxon>Dyadobacter</taxon>
    </lineage>
</organism>
<keyword evidence="1" id="KW-1133">Transmembrane helix</keyword>
<dbReference type="Pfam" id="PF05751">
    <property type="entry name" value="FixH"/>
    <property type="match status" value="1"/>
</dbReference>
<sequence>MKFNWGTGIAVLYLGFVAMILVLVSMSTNQKIDLVTSQYYEEETKFQEKINKTNRANALEKPLVWELKEEGLSITYPDNTIDQQLSGTIKLYCPANEKNDRSFDVIASGHQQLIPASKIPVGRYRLQIDWKNGTETYWNEDVIVMNP</sequence>
<dbReference type="RefSeq" id="WP_115831530.1">
    <property type="nucleotide sequence ID" value="NZ_QNUL01000010.1"/>
</dbReference>
<gene>
    <name evidence="2" type="ORF">DSL64_13970</name>
</gene>
<evidence type="ECO:0000313" key="3">
    <source>
        <dbReference type="Proteomes" id="UP000256373"/>
    </source>
</evidence>
<dbReference type="OrthoDB" id="1493774at2"/>
<comment type="caution">
    <text evidence="2">The sequence shown here is derived from an EMBL/GenBank/DDBJ whole genome shotgun (WGS) entry which is preliminary data.</text>
</comment>
<reference evidence="2 3" key="1">
    <citation type="submission" date="2018-07" db="EMBL/GenBank/DDBJ databases">
        <title>Dyadobacter roseus sp. nov., isolated from rose rhizosphere soil.</title>
        <authorList>
            <person name="Chen L."/>
        </authorList>
    </citation>
    <scope>NUCLEOTIDE SEQUENCE [LARGE SCALE GENOMIC DNA]</scope>
    <source>
        <strain evidence="2 3">RS19</strain>
    </source>
</reference>
<keyword evidence="1" id="KW-0812">Transmembrane</keyword>
<dbReference type="AlphaFoldDB" id="A0A3D8YAB9"/>
<dbReference type="Proteomes" id="UP000256373">
    <property type="component" value="Unassembled WGS sequence"/>
</dbReference>
<accession>A0A3D8YAB9</accession>
<feature type="transmembrane region" description="Helical" evidence="1">
    <location>
        <begin position="6"/>
        <end position="24"/>
    </location>
</feature>
<evidence type="ECO:0000313" key="2">
    <source>
        <dbReference type="EMBL" id="REA60644.1"/>
    </source>
</evidence>
<proteinExistence type="predicted"/>
<protein>
    <recommendedName>
        <fullName evidence="4">Nitrogen fixation protein FixH</fullName>
    </recommendedName>
</protein>
<dbReference type="InterPro" id="IPR008620">
    <property type="entry name" value="FixH"/>
</dbReference>
<keyword evidence="1" id="KW-0472">Membrane</keyword>
<name>A0A3D8YAB9_9BACT</name>
<evidence type="ECO:0008006" key="4">
    <source>
        <dbReference type="Google" id="ProtNLM"/>
    </source>
</evidence>
<dbReference type="EMBL" id="QNUL01000010">
    <property type="protein sequence ID" value="REA60644.1"/>
    <property type="molecule type" value="Genomic_DNA"/>
</dbReference>